<dbReference type="PROSITE" id="PS00108">
    <property type="entry name" value="PROTEIN_KINASE_ST"/>
    <property type="match status" value="1"/>
</dbReference>
<protein>
    <submittedName>
        <fullName evidence="7">Protein kinase</fullName>
    </submittedName>
</protein>
<keyword evidence="1" id="KW-0808">Transferase</keyword>
<dbReference type="Pfam" id="PF03781">
    <property type="entry name" value="FGE-sulfatase"/>
    <property type="match status" value="1"/>
</dbReference>
<organism evidence="7 8">
    <name type="scientific">Desulfomonile tiedjei</name>
    <dbReference type="NCBI Taxonomy" id="2358"/>
    <lineage>
        <taxon>Bacteria</taxon>
        <taxon>Pseudomonadati</taxon>
        <taxon>Thermodesulfobacteriota</taxon>
        <taxon>Desulfomonilia</taxon>
        <taxon>Desulfomonilales</taxon>
        <taxon>Desulfomonilaceae</taxon>
        <taxon>Desulfomonile</taxon>
    </lineage>
</organism>
<dbReference type="Gene3D" id="3.30.200.20">
    <property type="entry name" value="Phosphorylase Kinase, domain 1"/>
    <property type="match status" value="1"/>
</dbReference>
<dbReference type="InterPro" id="IPR016187">
    <property type="entry name" value="CTDL_fold"/>
</dbReference>
<dbReference type="GO" id="GO:0004674">
    <property type="term" value="F:protein serine/threonine kinase activity"/>
    <property type="evidence" value="ECO:0007669"/>
    <property type="project" value="TreeGrafter"/>
</dbReference>
<keyword evidence="5" id="KW-0472">Membrane</keyword>
<dbReference type="Gene3D" id="3.90.1580.10">
    <property type="entry name" value="paralog of FGE (formylglycine-generating enzyme)"/>
    <property type="match status" value="1"/>
</dbReference>
<accession>A0A9D6UY97</accession>
<dbReference type="CDD" id="cd14014">
    <property type="entry name" value="STKc_PknB_like"/>
    <property type="match status" value="1"/>
</dbReference>
<reference evidence="7" key="1">
    <citation type="submission" date="2020-07" db="EMBL/GenBank/DDBJ databases">
        <title>Huge and variable diversity of episymbiotic CPR bacteria and DPANN archaea in groundwater ecosystems.</title>
        <authorList>
            <person name="He C.Y."/>
            <person name="Keren R."/>
            <person name="Whittaker M."/>
            <person name="Farag I.F."/>
            <person name="Doudna J."/>
            <person name="Cate J.H.D."/>
            <person name="Banfield J.F."/>
        </authorList>
    </citation>
    <scope>NUCLEOTIDE SEQUENCE</scope>
    <source>
        <strain evidence="7">NC_groundwater_1664_Pr3_B-0.1um_52_9</strain>
    </source>
</reference>
<dbReference type="PROSITE" id="PS50011">
    <property type="entry name" value="PROTEIN_KINASE_DOM"/>
    <property type="match status" value="1"/>
</dbReference>
<dbReference type="Pfam" id="PF00069">
    <property type="entry name" value="Pkinase"/>
    <property type="match status" value="1"/>
</dbReference>
<dbReference type="InterPro" id="IPR011009">
    <property type="entry name" value="Kinase-like_dom_sf"/>
</dbReference>
<evidence type="ECO:0000256" key="2">
    <source>
        <dbReference type="ARBA" id="ARBA00022741"/>
    </source>
</evidence>
<dbReference type="PANTHER" id="PTHR43289:SF34">
    <property type="entry name" value="SERINE_THREONINE-PROTEIN KINASE YBDM-RELATED"/>
    <property type="match status" value="1"/>
</dbReference>
<dbReference type="InterPro" id="IPR008271">
    <property type="entry name" value="Ser/Thr_kinase_AS"/>
</dbReference>
<dbReference type="Gene3D" id="1.10.510.10">
    <property type="entry name" value="Transferase(Phosphotransferase) domain 1"/>
    <property type="match status" value="1"/>
</dbReference>
<dbReference type="AlphaFoldDB" id="A0A9D6UY97"/>
<proteinExistence type="predicted"/>
<keyword evidence="5" id="KW-0812">Transmembrane</keyword>
<dbReference type="PANTHER" id="PTHR43289">
    <property type="entry name" value="MITOGEN-ACTIVATED PROTEIN KINASE KINASE KINASE 20-RELATED"/>
    <property type="match status" value="1"/>
</dbReference>
<dbReference type="SMART" id="SM00220">
    <property type="entry name" value="S_TKc"/>
    <property type="match status" value="1"/>
</dbReference>
<dbReference type="SUPFAM" id="SSF56112">
    <property type="entry name" value="Protein kinase-like (PK-like)"/>
    <property type="match status" value="1"/>
</dbReference>
<keyword evidence="4" id="KW-0067">ATP-binding</keyword>
<evidence type="ECO:0000256" key="5">
    <source>
        <dbReference type="SAM" id="Phobius"/>
    </source>
</evidence>
<feature type="non-terminal residue" evidence="7">
    <location>
        <position position="582"/>
    </location>
</feature>
<evidence type="ECO:0000256" key="4">
    <source>
        <dbReference type="ARBA" id="ARBA00022840"/>
    </source>
</evidence>
<dbReference type="InterPro" id="IPR000719">
    <property type="entry name" value="Prot_kinase_dom"/>
</dbReference>
<gene>
    <name evidence="7" type="ORF">HY912_00065</name>
</gene>
<dbReference type="SUPFAM" id="SSF56436">
    <property type="entry name" value="C-type lectin-like"/>
    <property type="match status" value="1"/>
</dbReference>
<comment type="caution">
    <text evidence="7">The sequence shown here is derived from an EMBL/GenBank/DDBJ whole genome shotgun (WGS) entry which is preliminary data.</text>
</comment>
<evidence type="ECO:0000256" key="3">
    <source>
        <dbReference type="ARBA" id="ARBA00022777"/>
    </source>
</evidence>
<keyword evidence="2" id="KW-0547">Nucleotide-binding</keyword>
<keyword evidence="3 7" id="KW-0418">Kinase</keyword>
<feature type="domain" description="Protein kinase" evidence="6">
    <location>
        <begin position="36"/>
        <end position="348"/>
    </location>
</feature>
<name>A0A9D6UY97_9BACT</name>
<sequence length="582" mass="64386">MEMVRDLKETGLEGITMVGRPKSPLLENGIVLNGKWEILEHLATGGKGDVYLAHQISLERDVVVKTISSEFLAEFSHPHEIQTEIQRFHREATAMAQVKHPHVAQVYDHDSATITRNGVEVTVHYLVMEYIPGLTLRGTMTAEGFGDNEDALINWIRQYFLPTLDGIAAVHELGIVHRDIKPENVLLDGSIPKITDFGIAGSLHWKPLTRSHHVEGTIQYMAPEQFTDLGKTDARGDVYALGKILYEAIVGKMGRETACPLRGVCLASPQTDLLKQLDLLIQKATAEDVTQRIASVKEFKEAVDRCLPSPRTDLLKKLDLFVEKGTEEDKAGRIAAVKEVKEAVEAVLADSGEFAVLGKRSESGWGRRHRKAIIALAVLLVVGFIGFNLYHYLGMIKEHPSLSQPVVADRSSTLSSESADGPAAIALERHIPITIKGPDGECILHLIPEGEVTLPESFGAKAGQVVKVPSFYMNEAPVTNTDFVRFLNKILPELRVEQETVRRGDIILLMLGEVIKGYEPIVFRDGKFVLNNEVFALRPVLRVTGYGASTYAQFYGERLPTELEWLRLMRTDAGAATKPPAE</sequence>
<dbReference type="InterPro" id="IPR005532">
    <property type="entry name" value="SUMF_dom"/>
</dbReference>
<keyword evidence="5" id="KW-1133">Transmembrane helix</keyword>
<evidence type="ECO:0000256" key="1">
    <source>
        <dbReference type="ARBA" id="ARBA00022679"/>
    </source>
</evidence>
<evidence type="ECO:0000313" key="7">
    <source>
        <dbReference type="EMBL" id="MBI5247862.1"/>
    </source>
</evidence>
<evidence type="ECO:0000259" key="6">
    <source>
        <dbReference type="PROSITE" id="PS50011"/>
    </source>
</evidence>
<feature type="transmembrane region" description="Helical" evidence="5">
    <location>
        <begin position="372"/>
        <end position="393"/>
    </location>
</feature>
<dbReference type="EMBL" id="JACRDE010000003">
    <property type="protein sequence ID" value="MBI5247862.1"/>
    <property type="molecule type" value="Genomic_DNA"/>
</dbReference>
<dbReference type="Proteomes" id="UP000807825">
    <property type="component" value="Unassembled WGS sequence"/>
</dbReference>
<evidence type="ECO:0000313" key="8">
    <source>
        <dbReference type="Proteomes" id="UP000807825"/>
    </source>
</evidence>
<dbReference type="GO" id="GO:0005524">
    <property type="term" value="F:ATP binding"/>
    <property type="evidence" value="ECO:0007669"/>
    <property type="project" value="UniProtKB-KW"/>
</dbReference>
<dbReference type="InterPro" id="IPR042095">
    <property type="entry name" value="SUMF_sf"/>
</dbReference>